<accession>A0ABP4UJ73</accession>
<dbReference type="Gene3D" id="1.10.472.20">
    <property type="entry name" value="Nitrile hydratase, beta subunit"/>
    <property type="match status" value="1"/>
</dbReference>
<gene>
    <name evidence="2" type="ORF">GCM10009745_63090</name>
</gene>
<dbReference type="InterPro" id="IPR008990">
    <property type="entry name" value="Elect_transpt_acc-like_dom_sf"/>
</dbReference>
<organism evidence="2 3">
    <name type="scientific">Kribbella yunnanensis</name>
    <dbReference type="NCBI Taxonomy" id="190194"/>
    <lineage>
        <taxon>Bacteria</taxon>
        <taxon>Bacillati</taxon>
        <taxon>Actinomycetota</taxon>
        <taxon>Actinomycetes</taxon>
        <taxon>Propionibacteriales</taxon>
        <taxon>Kribbellaceae</taxon>
        <taxon>Kribbella</taxon>
    </lineage>
</organism>
<evidence type="ECO:0000313" key="3">
    <source>
        <dbReference type="Proteomes" id="UP001500280"/>
    </source>
</evidence>
<dbReference type="InterPro" id="IPR023808">
    <property type="entry name" value="Nitrile_Hydratase_acc_put"/>
</dbReference>
<feature type="domain" description="Nitrile hydratase beta subunit-like N-terminal" evidence="1">
    <location>
        <begin position="22"/>
        <end position="105"/>
    </location>
</feature>
<name>A0ABP4UJ73_9ACTN</name>
<dbReference type="Proteomes" id="UP001500280">
    <property type="component" value="Unassembled WGS sequence"/>
</dbReference>
<reference evidence="3" key="1">
    <citation type="journal article" date="2019" name="Int. J. Syst. Evol. Microbiol.">
        <title>The Global Catalogue of Microorganisms (GCM) 10K type strain sequencing project: providing services to taxonomists for standard genome sequencing and annotation.</title>
        <authorList>
            <consortium name="The Broad Institute Genomics Platform"/>
            <consortium name="The Broad Institute Genome Sequencing Center for Infectious Disease"/>
            <person name="Wu L."/>
            <person name="Ma J."/>
        </authorList>
    </citation>
    <scope>NUCLEOTIDE SEQUENCE [LARGE SCALE GENOMIC DNA]</scope>
    <source>
        <strain evidence="3">JCM 14307</strain>
    </source>
</reference>
<dbReference type="SUPFAM" id="SSF50090">
    <property type="entry name" value="Electron transport accessory proteins"/>
    <property type="match status" value="1"/>
</dbReference>
<dbReference type="InterPro" id="IPR042262">
    <property type="entry name" value="CN_hydtase_beta_C"/>
</dbReference>
<evidence type="ECO:0000259" key="1">
    <source>
        <dbReference type="Pfam" id="PF21006"/>
    </source>
</evidence>
<sequence length="109" mass="11887">MSAELKLAQLPEASSPPRSNGEFVFDAPWHARAFGLAAVLVEQGLFDWDTFRDALIAEIARTGQNGPDEYYACWLQALVSTLTASGAVDESVLSRRAAEFAAHARDEVF</sequence>
<dbReference type="EMBL" id="BAAANF010000021">
    <property type="protein sequence ID" value="GAA1706616.1"/>
    <property type="molecule type" value="Genomic_DNA"/>
</dbReference>
<dbReference type="Pfam" id="PF21006">
    <property type="entry name" value="NHase_beta_N"/>
    <property type="match status" value="1"/>
</dbReference>
<dbReference type="RefSeq" id="WP_344159991.1">
    <property type="nucleotide sequence ID" value="NZ_BAAANF010000021.1"/>
</dbReference>
<evidence type="ECO:0000313" key="2">
    <source>
        <dbReference type="EMBL" id="GAA1706616.1"/>
    </source>
</evidence>
<dbReference type="InterPro" id="IPR049054">
    <property type="entry name" value="CN_hydtase_beta-like_N"/>
</dbReference>
<proteinExistence type="predicted"/>
<comment type="caution">
    <text evidence="2">The sequence shown here is derived from an EMBL/GenBank/DDBJ whole genome shotgun (WGS) entry which is preliminary data.</text>
</comment>
<keyword evidence="3" id="KW-1185">Reference proteome</keyword>
<protein>
    <recommendedName>
        <fullName evidence="1">Nitrile hydratase beta subunit-like N-terminal domain-containing protein</fullName>
    </recommendedName>
</protein>
<dbReference type="NCBIfam" id="TIGR03889">
    <property type="entry name" value="nitrile_acc"/>
    <property type="match status" value="1"/>
</dbReference>